<name>A0A066Z0C9_9ACTN</name>
<keyword evidence="2" id="KW-1185">Reference proteome</keyword>
<comment type="caution">
    <text evidence="1">The sequence shown here is derived from an EMBL/GenBank/DDBJ whole genome shotgun (WGS) entry which is preliminary data.</text>
</comment>
<dbReference type="AlphaFoldDB" id="A0A066Z0C9"/>
<gene>
    <name evidence="1" type="ORF">KCH_25780</name>
</gene>
<reference evidence="1 2" key="1">
    <citation type="submission" date="2014-05" db="EMBL/GenBank/DDBJ databases">
        <title>Draft Genome Sequence of Kitasatospora cheerisanensis KCTC 2395.</title>
        <authorList>
            <person name="Nam D.H."/>
        </authorList>
    </citation>
    <scope>NUCLEOTIDE SEQUENCE [LARGE SCALE GENOMIC DNA]</scope>
    <source>
        <strain evidence="1 2">KCTC 2395</strain>
    </source>
</reference>
<organism evidence="1 2">
    <name type="scientific">Kitasatospora cheerisanensis KCTC 2395</name>
    <dbReference type="NCBI Taxonomy" id="1348663"/>
    <lineage>
        <taxon>Bacteria</taxon>
        <taxon>Bacillati</taxon>
        <taxon>Actinomycetota</taxon>
        <taxon>Actinomycetes</taxon>
        <taxon>Kitasatosporales</taxon>
        <taxon>Streptomycetaceae</taxon>
        <taxon>Kitasatospora</taxon>
    </lineage>
</organism>
<evidence type="ECO:0000313" key="2">
    <source>
        <dbReference type="Proteomes" id="UP000027178"/>
    </source>
</evidence>
<accession>A0A066Z0C9</accession>
<dbReference type="EMBL" id="JNBY01000080">
    <property type="protein sequence ID" value="KDN85669.1"/>
    <property type="molecule type" value="Genomic_DNA"/>
</dbReference>
<dbReference type="HOGENOM" id="CLU_3291034_0_0_11"/>
<proteinExistence type="predicted"/>
<protein>
    <submittedName>
        <fullName evidence="1">Uncharacterized protein</fullName>
    </submittedName>
</protein>
<evidence type="ECO:0000313" key="1">
    <source>
        <dbReference type="EMBL" id="KDN85669.1"/>
    </source>
</evidence>
<sequence>MPDQLADVRQVTNIGPRMLPLSRRGSIRAAREFQNTISSA</sequence>
<dbReference type="Proteomes" id="UP000027178">
    <property type="component" value="Unassembled WGS sequence"/>
</dbReference>